<accession>A0A6A3WKS0</accession>
<evidence type="ECO:0000313" key="2">
    <source>
        <dbReference type="EMBL" id="KAE9186746.1"/>
    </source>
</evidence>
<feature type="compositionally biased region" description="Polar residues" evidence="1">
    <location>
        <begin position="214"/>
        <end position="228"/>
    </location>
</feature>
<reference evidence="2 3" key="1">
    <citation type="submission" date="2018-08" db="EMBL/GenBank/DDBJ databases">
        <title>Genomic investigation of the strawberry pathogen Phytophthora fragariae indicates pathogenicity is determined by transcriptional variation in three key races.</title>
        <authorList>
            <person name="Adams T.M."/>
            <person name="Armitage A.D."/>
            <person name="Sobczyk M.K."/>
            <person name="Bates H.J."/>
            <person name="Dunwell J.M."/>
            <person name="Nellist C.F."/>
            <person name="Harrison R.J."/>
        </authorList>
    </citation>
    <scope>NUCLEOTIDE SEQUENCE [LARGE SCALE GENOMIC DNA]</scope>
    <source>
        <strain evidence="2 3">BC-1</strain>
    </source>
</reference>
<proteinExistence type="predicted"/>
<comment type="caution">
    <text evidence="2">The sequence shown here is derived from an EMBL/GenBank/DDBJ whole genome shotgun (WGS) entry which is preliminary data.</text>
</comment>
<evidence type="ECO:0000256" key="1">
    <source>
        <dbReference type="SAM" id="MobiDB-lite"/>
    </source>
</evidence>
<evidence type="ECO:0000313" key="3">
    <source>
        <dbReference type="Proteomes" id="UP000440367"/>
    </source>
</evidence>
<dbReference type="EMBL" id="QXGD01002584">
    <property type="protein sequence ID" value="KAE9186746.1"/>
    <property type="molecule type" value="Genomic_DNA"/>
</dbReference>
<dbReference type="Proteomes" id="UP000440367">
    <property type="component" value="Unassembled WGS sequence"/>
</dbReference>
<dbReference type="AlphaFoldDB" id="A0A6A3WKS0"/>
<name>A0A6A3WKS0_9STRA</name>
<protein>
    <submittedName>
        <fullName evidence="2">Uncharacterized protein</fullName>
    </submittedName>
</protein>
<feature type="region of interest" description="Disordered" evidence="1">
    <location>
        <begin position="22"/>
        <end position="309"/>
    </location>
</feature>
<feature type="compositionally biased region" description="Basic and acidic residues" evidence="1">
    <location>
        <begin position="158"/>
        <end position="169"/>
    </location>
</feature>
<feature type="compositionally biased region" description="Basic and acidic residues" evidence="1">
    <location>
        <begin position="128"/>
        <end position="148"/>
    </location>
</feature>
<feature type="compositionally biased region" description="Polar residues" evidence="1">
    <location>
        <begin position="58"/>
        <end position="88"/>
    </location>
</feature>
<gene>
    <name evidence="2" type="ORF">PF002_g25790</name>
</gene>
<feature type="compositionally biased region" description="Polar residues" evidence="1">
    <location>
        <begin position="293"/>
        <end position="309"/>
    </location>
</feature>
<feature type="compositionally biased region" description="Basic and acidic residues" evidence="1">
    <location>
        <begin position="94"/>
        <end position="104"/>
    </location>
</feature>
<organism evidence="2 3">
    <name type="scientific">Phytophthora fragariae</name>
    <dbReference type="NCBI Taxonomy" id="53985"/>
    <lineage>
        <taxon>Eukaryota</taxon>
        <taxon>Sar</taxon>
        <taxon>Stramenopiles</taxon>
        <taxon>Oomycota</taxon>
        <taxon>Peronosporomycetes</taxon>
        <taxon>Peronosporales</taxon>
        <taxon>Peronosporaceae</taxon>
        <taxon>Phytophthora</taxon>
    </lineage>
</organism>
<sequence length="309" mass="32849">MTTSGETTGSVRDACALRRASLIPTAMSPTQSKRQRTAAEITLDTGNRGSARLASASVCVSSGNTPQPRQSNTGSTVSDQTTTPSRTANLMVGSRDHNEGEPRAVRFTSDPAPPQQQPVRPSLAGHGDGQHRDDQHDDQRDDQFDSNEHGFGGYLGNEGDRTQSADTRADPPTQPARLSEPPPPATPTWSSTRATPLAMAPTREVIRYTLVPLGTQTGSETKTQTSSNKEGRPPTANRRPRGDGGSNQGRRSGRMLKVEGQGSQRAPLGVRDEASRRAGHHSSRHLRLAQATECATTAGTRGTSPESAD</sequence>
<feature type="compositionally biased region" description="Basic residues" evidence="1">
    <location>
        <begin position="277"/>
        <end position="287"/>
    </location>
</feature>
<feature type="compositionally biased region" description="Low complexity" evidence="1">
    <location>
        <begin position="187"/>
        <end position="196"/>
    </location>
</feature>